<proteinExistence type="inferred from homology"/>
<dbReference type="Pfam" id="PF07724">
    <property type="entry name" value="AAA_2"/>
    <property type="match status" value="1"/>
</dbReference>
<comment type="similarity">
    <text evidence="1">Belongs to the ClpA/ClpB family.</text>
</comment>
<sequence>MPTPVSTARQCLTPEAVQALDEAVAVARRRGHAQTTSLHAVSALLSHPSSALREACGRARNNAYSSRIQFKALELCLGVSLDRLPSSPQRADEPPVSNSLMAAIKRSQANQRRQPENFQLYQQQQQQQQQSSSISIIKVELQNLILSILDDPVVSRVFGEAGFRSCDIKLAILRPVHQLLRYSRYKGPPMFLCNLTGDSDLGRRGFSFPFAGFSGFLDGDENCRRIGEVLARKRGRNPLLVGVCANDALRLFLDSLERKKGGVLPVEMSGLSVICIAKDISQFVAENYNEVLVKLRFEEVGRMVEHCMGPGVVINYGDLKALIVDDVSVGTVSYVMGELTRLLDLHGGKVWLIGATASYETYLKLSNIYPSIEKDWDLQLLPITSLRPSTGELYPRSSLMESFVPFGGFFATPSDLKSPLSSSHQCVSRCHLCNEKCEKELMAISKGGFTASVADQYQSSLPSWLQMAELSTSRGLDVVKAKDDGPVLSAKVTGLQRKWDNICQRLHHNRPLPNSEVNRVVSQVPAVVGFQVIDDKKENADTHSSHNTNGSSNSSGYENVNSCVSVDLQKVSSSKPSIPLPGVTKAIDDNFLSKLREKPSKTQLIDLGGLRSPPLSLSNSSVGDSHASPTSATSVTTDLGLGICSASPCMELKIPRSQTHIDRLQNFSGCSSADVDLVTTSVWNHPAQSSSCSCPDLNGQFDRRDFKTLYRALSERISWQEEAVSAICKTIARCTTRGEKRSGASLRGDIWFNFLGSDSFGKRRTAIALAQILYRRSDSFISVDLSSQDGIIHTNTIYNCQEMNGYDVKFRGKTLVDYIAGEISSKPLSVVFLENIDKADLMAQYSLSQAVRTGKFSDSHGREVSINNTVFVTTSKFTKGKKNLASVMETSSYSEERILRVKRWPIQILVSCALGDTAISNHLTVLNNTRKGISNPVFVNKRKSIGTNEIVEDRETSELAKRAHKETSLCLDLNLPAEEIELRDTDYGNSESDSASENSKEWLEDFVEQVDEIVAFKPFDFDALAEKILKKISECFHKIVNSECLLEIDSNVMEQILGAACVSDTDKVEHWVEQVLGRGFVEAQKGYKLTTSSVVKLVTCEGLFLEEQVPGIHLPARIIMN</sequence>
<dbReference type="SUPFAM" id="SSF52540">
    <property type="entry name" value="P-loop containing nucleoside triphosphate hydrolases"/>
    <property type="match status" value="1"/>
</dbReference>
<feature type="region of interest" description="Disordered" evidence="6">
    <location>
        <begin position="536"/>
        <end position="557"/>
    </location>
</feature>
<evidence type="ECO:0000256" key="5">
    <source>
        <dbReference type="PROSITE-ProRule" id="PRU01251"/>
    </source>
</evidence>
<dbReference type="PANTHER" id="PTHR43572">
    <property type="entry name" value="CHAPERONE PROTEIN CLPD, CHLOROPLASTIC"/>
    <property type="match status" value="1"/>
</dbReference>
<dbReference type="InterPro" id="IPR058680">
    <property type="entry name" value="NBD_SMAX1-like"/>
</dbReference>
<evidence type="ECO:0000256" key="3">
    <source>
        <dbReference type="ARBA" id="ARBA00023015"/>
    </source>
</evidence>
<feature type="domain" description="Clp R" evidence="7">
    <location>
        <begin position="8"/>
        <end position="179"/>
    </location>
</feature>
<name>A0A5J5AUI4_9ASTE</name>
<dbReference type="InterPro" id="IPR027417">
    <property type="entry name" value="P-loop_NTPase"/>
</dbReference>
<dbReference type="Gene3D" id="1.10.1780.10">
    <property type="entry name" value="Clp, N-terminal domain"/>
    <property type="match status" value="1"/>
</dbReference>
<accession>A0A5J5AUI4</accession>
<feature type="compositionally biased region" description="Low complexity" evidence="6">
    <location>
        <begin position="545"/>
        <end position="556"/>
    </location>
</feature>
<protein>
    <recommendedName>
        <fullName evidence="7">Clp R domain-containing protein</fullName>
    </recommendedName>
</protein>
<dbReference type="Proteomes" id="UP000325577">
    <property type="component" value="Linkage Group LG18"/>
</dbReference>
<dbReference type="InterPro" id="IPR004176">
    <property type="entry name" value="Clp_R_N"/>
</dbReference>
<dbReference type="GO" id="GO:0016887">
    <property type="term" value="F:ATP hydrolysis activity"/>
    <property type="evidence" value="ECO:0007669"/>
    <property type="project" value="InterPro"/>
</dbReference>
<dbReference type="SUPFAM" id="SSF81923">
    <property type="entry name" value="Double Clp-N motif"/>
    <property type="match status" value="1"/>
</dbReference>
<evidence type="ECO:0000256" key="6">
    <source>
        <dbReference type="SAM" id="MobiDB-lite"/>
    </source>
</evidence>
<dbReference type="PANTHER" id="PTHR43572:SF49">
    <property type="entry name" value="PROTEIN SMAX1-LIKE 8"/>
    <property type="match status" value="1"/>
</dbReference>
<evidence type="ECO:0000256" key="4">
    <source>
        <dbReference type="ARBA" id="ARBA00023163"/>
    </source>
</evidence>
<dbReference type="OrthoDB" id="1723324at2759"/>
<evidence type="ECO:0000313" key="8">
    <source>
        <dbReference type="EMBL" id="KAA8534069.1"/>
    </source>
</evidence>
<gene>
    <name evidence="8" type="ORF">F0562_031738</name>
</gene>
<reference evidence="8 9" key="1">
    <citation type="submission" date="2019-09" db="EMBL/GenBank/DDBJ databases">
        <title>A chromosome-level genome assembly of the Chinese tupelo Nyssa sinensis.</title>
        <authorList>
            <person name="Yang X."/>
            <person name="Kang M."/>
            <person name="Yang Y."/>
            <person name="Xiong H."/>
            <person name="Wang M."/>
            <person name="Zhang Z."/>
            <person name="Wang Z."/>
            <person name="Wu H."/>
            <person name="Ma T."/>
            <person name="Liu J."/>
            <person name="Xi Z."/>
        </authorList>
    </citation>
    <scope>NUCLEOTIDE SEQUENCE [LARGE SCALE GENOMIC DNA]</scope>
    <source>
        <strain evidence="8">J267</strain>
        <tissue evidence="8">Leaf</tissue>
    </source>
</reference>
<dbReference type="InterPro" id="IPR058954">
    <property type="entry name" value="AAA_lid_SMAX1"/>
</dbReference>
<evidence type="ECO:0000259" key="7">
    <source>
        <dbReference type="PROSITE" id="PS51903"/>
    </source>
</evidence>
<dbReference type="GO" id="GO:0005524">
    <property type="term" value="F:ATP binding"/>
    <property type="evidence" value="ECO:0007669"/>
    <property type="project" value="InterPro"/>
</dbReference>
<dbReference type="EMBL" id="CM018041">
    <property type="protein sequence ID" value="KAA8534069.1"/>
    <property type="molecule type" value="Genomic_DNA"/>
</dbReference>
<dbReference type="Pfam" id="PF23569">
    <property type="entry name" value="NBD_SMAX1"/>
    <property type="match status" value="1"/>
</dbReference>
<dbReference type="InterPro" id="IPR051650">
    <property type="entry name" value="SL_signaling_regulator"/>
</dbReference>
<keyword evidence="3" id="KW-0805">Transcription regulation</keyword>
<keyword evidence="4" id="KW-0804">Transcription</keyword>
<organism evidence="8 9">
    <name type="scientific">Nyssa sinensis</name>
    <dbReference type="NCBI Taxonomy" id="561372"/>
    <lineage>
        <taxon>Eukaryota</taxon>
        <taxon>Viridiplantae</taxon>
        <taxon>Streptophyta</taxon>
        <taxon>Embryophyta</taxon>
        <taxon>Tracheophyta</taxon>
        <taxon>Spermatophyta</taxon>
        <taxon>Magnoliopsida</taxon>
        <taxon>eudicotyledons</taxon>
        <taxon>Gunneridae</taxon>
        <taxon>Pentapetalae</taxon>
        <taxon>asterids</taxon>
        <taxon>Cornales</taxon>
        <taxon>Nyssaceae</taxon>
        <taxon>Nyssa</taxon>
    </lineage>
</organism>
<evidence type="ECO:0000256" key="1">
    <source>
        <dbReference type="ARBA" id="ARBA00008675"/>
    </source>
</evidence>
<dbReference type="Pfam" id="PF02861">
    <property type="entry name" value="Clp_N"/>
    <property type="match status" value="1"/>
</dbReference>
<dbReference type="InterPro" id="IPR036628">
    <property type="entry name" value="Clp_N_dom_sf"/>
</dbReference>
<keyword evidence="9" id="KW-1185">Reference proteome</keyword>
<evidence type="ECO:0000313" key="9">
    <source>
        <dbReference type="Proteomes" id="UP000325577"/>
    </source>
</evidence>
<dbReference type="InterPro" id="IPR003959">
    <property type="entry name" value="ATPase_AAA_core"/>
</dbReference>
<dbReference type="PROSITE" id="PS51903">
    <property type="entry name" value="CLP_R"/>
    <property type="match status" value="1"/>
</dbReference>
<dbReference type="Pfam" id="PF26587">
    <property type="entry name" value="AAA_lid_SMAX1"/>
    <property type="match status" value="1"/>
</dbReference>
<dbReference type="AlphaFoldDB" id="A0A5J5AUI4"/>
<dbReference type="Gene3D" id="3.40.50.300">
    <property type="entry name" value="P-loop containing nucleotide triphosphate hydrolases"/>
    <property type="match status" value="1"/>
</dbReference>
<evidence type="ECO:0000256" key="2">
    <source>
        <dbReference type="ARBA" id="ARBA00022737"/>
    </source>
</evidence>
<keyword evidence="2 5" id="KW-0677">Repeat</keyword>